<comment type="subcellular location">
    <subcellularLocation>
        <location evidence="10">Cell membrane</location>
    </subcellularLocation>
</comment>
<evidence type="ECO:0000256" key="5">
    <source>
        <dbReference type="ARBA" id="ARBA00022679"/>
    </source>
</evidence>
<organism evidence="12 13">
    <name type="scientific">Asticcacaulis biprosthecium C19</name>
    <dbReference type="NCBI Taxonomy" id="715226"/>
    <lineage>
        <taxon>Bacteria</taxon>
        <taxon>Pseudomonadati</taxon>
        <taxon>Pseudomonadota</taxon>
        <taxon>Alphaproteobacteria</taxon>
        <taxon>Caulobacterales</taxon>
        <taxon>Caulobacteraceae</taxon>
        <taxon>Asticcacaulis</taxon>
    </lineage>
</organism>
<gene>
    <name evidence="12" type="primary">waaA</name>
    <name evidence="12" type="ORF">ABI_40100</name>
</gene>
<dbReference type="GO" id="GO:0043842">
    <property type="term" value="F:Kdo transferase activity"/>
    <property type="evidence" value="ECO:0007669"/>
    <property type="project" value="UniProtKB-EC"/>
</dbReference>
<dbReference type="HOGENOM" id="CLU_036146_1_1_5"/>
<keyword evidence="10" id="KW-0472">Membrane</keyword>
<evidence type="ECO:0000256" key="9">
    <source>
        <dbReference type="PIRSR" id="PIRSR639901-2"/>
    </source>
</evidence>
<sequence>MTLTLNLYRQVMGVVHGFAPAMLANRATKGKEDPQRLTERLGRAGLPRPDGGLVWFHGVSMGESLSALPVITRLRAERPDLHILITTGTTTSAEILSQRLPTGAIHQYAPIDTPQAVTAFLDHWRPVLAVFIESDIWPTLLTGLSDRSIPHALLSARITEKTFRGWQTFPNSMKQLLTGYSLVMAQDGPSEDRLKRMGATTGNRANLKTLGDPLPVTETALATMRSVFGTRRVIVAASTHYGEDSLISKILEPYIREGDLLILVPRHPIKAGEIQLDIESLGLSVARRSMQDPVSDTTQVYLADTLGEMGLWFSLADIVIMGGSFLTGIGGHNPLEAARLGKCVVTGPDTSNWGGIFADLLDAGAVFRVQGVQELGFVVGQLRDHADVVTLANQSALEISRREAGTLDTVWQGLAPLLPKAG</sequence>
<feature type="domain" description="3-deoxy-D-manno-octulosonic-acid transferase N-terminal" evidence="11">
    <location>
        <begin position="35"/>
        <end position="201"/>
    </location>
</feature>
<reference evidence="13" key="1">
    <citation type="submission" date="2011-03" db="EMBL/GenBank/DDBJ databases">
        <title>Draft genome sequence of Brevundimonas diminuta.</title>
        <authorList>
            <person name="Brown P.J.B."/>
            <person name="Buechlein A."/>
            <person name="Hemmerich C."/>
            <person name="Brun Y.V."/>
        </authorList>
    </citation>
    <scope>NUCLEOTIDE SEQUENCE [LARGE SCALE GENOMIC DNA]</scope>
    <source>
        <strain evidence="13">C19</strain>
    </source>
</reference>
<comment type="pathway">
    <text evidence="2 10">Bacterial outer membrane biogenesis; LPS core biosynthesis.</text>
</comment>
<evidence type="ECO:0000256" key="3">
    <source>
        <dbReference type="ARBA" id="ARBA00012621"/>
    </source>
</evidence>
<dbReference type="Gene3D" id="3.40.50.2000">
    <property type="entry name" value="Glycogen Phosphorylase B"/>
    <property type="match status" value="1"/>
</dbReference>
<dbReference type="PANTHER" id="PTHR42755:SF1">
    <property type="entry name" value="3-DEOXY-D-MANNO-OCTULOSONIC ACID TRANSFERASE, MITOCHONDRIAL-RELATED"/>
    <property type="match status" value="1"/>
</dbReference>
<dbReference type="InterPro" id="IPR038107">
    <property type="entry name" value="Glycos_transf_N_sf"/>
</dbReference>
<keyword evidence="13" id="KW-1185">Reference proteome</keyword>
<dbReference type="InterPro" id="IPR007507">
    <property type="entry name" value="Glycos_transf_N"/>
</dbReference>
<dbReference type="SUPFAM" id="SSF53756">
    <property type="entry name" value="UDP-Glycosyltransferase/glycogen phosphorylase"/>
    <property type="match status" value="1"/>
</dbReference>
<feature type="site" description="Transition state stabilizer" evidence="9">
    <location>
        <position position="133"/>
    </location>
</feature>
<keyword evidence="5 10" id="KW-0808">Transferase</keyword>
<dbReference type="RefSeq" id="WP_006274788.1">
    <property type="nucleotide sequence ID" value="NZ_GL883080.1"/>
</dbReference>
<evidence type="ECO:0000256" key="8">
    <source>
        <dbReference type="PIRSR" id="PIRSR639901-1"/>
    </source>
</evidence>
<dbReference type="Proteomes" id="UP000006512">
    <property type="component" value="Unassembled WGS sequence"/>
</dbReference>
<protein>
    <recommendedName>
        <fullName evidence="4 10">3-deoxy-D-manno-octulosonic acid transferase</fullName>
        <shortName evidence="10">Kdo transferase</shortName>
        <ecNumber evidence="3 10">2.4.99.12</ecNumber>
    </recommendedName>
    <alternativeName>
        <fullName evidence="6 10">Lipid IV(A) 3-deoxy-D-manno-octulosonic acid transferase</fullName>
    </alternativeName>
</protein>
<evidence type="ECO:0000256" key="6">
    <source>
        <dbReference type="ARBA" id="ARBA00031445"/>
    </source>
</evidence>
<comment type="function">
    <text evidence="1 10">Involved in lipopolysaccharide (LPS) biosynthesis. Catalyzes the transfer of 3-deoxy-D-manno-octulosonate (Kdo) residue(s) from CMP-Kdo to lipid IV(A), the tetraacyldisaccharide-1,4'-bisphosphate precursor of lipid A.</text>
</comment>
<feature type="site" description="Transition state stabilizer" evidence="9">
    <location>
        <position position="208"/>
    </location>
</feature>
<dbReference type="Gene3D" id="3.40.50.11720">
    <property type="entry name" value="3-Deoxy-D-manno-octulosonic-acid transferase, N-terminal domain"/>
    <property type="match status" value="1"/>
</dbReference>
<proteinExistence type="inferred from homology"/>
<feature type="active site" description="Proton acceptor" evidence="8">
    <location>
        <position position="63"/>
    </location>
</feature>
<dbReference type="EC" id="2.4.99.12" evidence="3 10"/>
<comment type="similarity">
    <text evidence="10">Belongs to the glycosyltransferase group 1 family.</text>
</comment>
<dbReference type="GO" id="GO:0005886">
    <property type="term" value="C:plasma membrane"/>
    <property type="evidence" value="ECO:0007669"/>
    <property type="project" value="UniProtKB-SubCell"/>
</dbReference>
<name>F4QS73_9CAUL</name>
<keyword evidence="10" id="KW-1003">Cell membrane</keyword>
<evidence type="ECO:0000256" key="1">
    <source>
        <dbReference type="ARBA" id="ARBA00003394"/>
    </source>
</evidence>
<dbReference type="Pfam" id="PF04413">
    <property type="entry name" value="Glycos_transf_N"/>
    <property type="match status" value="1"/>
</dbReference>
<accession>F4QS73</accession>
<dbReference type="eggNOG" id="COG1519">
    <property type="taxonomic scope" value="Bacteria"/>
</dbReference>
<dbReference type="EMBL" id="GL883080">
    <property type="protein sequence ID" value="EGF89593.1"/>
    <property type="molecule type" value="Genomic_DNA"/>
</dbReference>
<dbReference type="AlphaFoldDB" id="F4QS73"/>
<dbReference type="PANTHER" id="PTHR42755">
    <property type="entry name" value="3-DEOXY-MANNO-OCTULOSONATE CYTIDYLYLTRANSFERASE"/>
    <property type="match status" value="1"/>
</dbReference>
<dbReference type="UniPathway" id="UPA00958"/>
<evidence type="ECO:0000313" key="12">
    <source>
        <dbReference type="EMBL" id="EGF89593.1"/>
    </source>
</evidence>
<dbReference type="GO" id="GO:0009244">
    <property type="term" value="P:lipopolysaccharide core region biosynthetic process"/>
    <property type="evidence" value="ECO:0007669"/>
    <property type="project" value="UniProtKB-UniRule"/>
</dbReference>
<dbReference type="GO" id="GO:0009245">
    <property type="term" value="P:lipid A biosynthetic process"/>
    <property type="evidence" value="ECO:0007669"/>
    <property type="project" value="TreeGrafter"/>
</dbReference>
<comment type="catalytic activity">
    <reaction evidence="7 10">
        <text>lipid IVA (E. coli) + CMP-3-deoxy-beta-D-manno-octulosonate = alpha-Kdo-(2-&gt;6)-lipid IVA (E. coli) + CMP + H(+)</text>
        <dbReference type="Rhea" id="RHEA:28066"/>
        <dbReference type="ChEBI" id="CHEBI:15378"/>
        <dbReference type="ChEBI" id="CHEBI:58603"/>
        <dbReference type="ChEBI" id="CHEBI:60364"/>
        <dbReference type="ChEBI" id="CHEBI:60377"/>
        <dbReference type="ChEBI" id="CHEBI:85987"/>
        <dbReference type="EC" id="2.4.99.12"/>
    </reaction>
</comment>
<dbReference type="InterPro" id="IPR039901">
    <property type="entry name" value="Kdotransferase"/>
</dbReference>
<evidence type="ECO:0000256" key="2">
    <source>
        <dbReference type="ARBA" id="ARBA00004713"/>
    </source>
</evidence>
<keyword evidence="10" id="KW-0448">Lipopolysaccharide biosynthesis</keyword>
<evidence type="ECO:0000256" key="7">
    <source>
        <dbReference type="ARBA" id="ARBA00049183"/>
    </source>
</evidence>
<evidence type="ECO:0000259" key="11">
    <source>
        <dbReference type="Pfam" id="PF04413"/>
    </source>
</evidence>
<evidence type="ECO:0000256" key="4">
    <source>
        <dbReference type="ARBA" id="ARBA00019077"/>
    </source>
</evidence>
<evidence type="ECO:0000256" key="10">
    <source>
        <dbReference type="RuleBase" id="RU365103"/>
    </source>
</evidence>
<evidence type="ECO:0000313" key="13">
    <source>
        <dbReference type="Proteomes" id="UP000006512"/>
    </source>
</evidence>
<dbReference type="OrthoDB" id="9789797at2"/>
<dbReference type="STRING" id="715226.ABI_40100"/>